<evidence type="ECO:0000256" key="1">
    <source>
        <dbReference type="SAM" id="MobiDB-lite"/>
    </source>
</evidence>
<feature type="compositionally biased region" description="Basic and acidic residues" evidence="1">
    <location>
        <begin position="361"/>
        <end position="375"/>
    </location>
</feature>
<name>A0A4T0J7X0_WALIC</name>
<feature type="compositionally biased region" description="Polar residues" evidence="1">
    <location>
        <begin position="376"/>
        <end position="397"/>
    </location>
</feature>
<feature type="compositionally biased region" description="Low complexity" evidence="1">
    <location>
        <begin position="505"/>
        <end position="535"/>
    </location>
</feature>
<accession>A0A4T0J7X0</accession>
<proteinExistence type="predicted"/>
<sequence>MKFSPKARRIFTTETFTTQYSDRTYPGKKLRIPMLIMTQLGDIGEESLNYSRALRKARDNNASYEKPTFELEILETERLIQGMQTVVTNSDDHDISLSLRLPRGMQPSRPANSSSSSSNGVTINCTYYINIDLSGYSQQEPQPYQDAYPPSQFDYPQEQYGPVEGVGHVEQREQPEQQYGVIYDRAEVPMEDNQLDQSAMGEYHETNEYSNFDSNNVNDSNFVAGITQPVKGFEQVEQVQQVQQPVLHWQSTQPARQPIRNVSKAPDPTAEPYWGSISPQPEPAAAPVASARRLPTQEVNQPHEQHHEELSKSDQIRKRRASNHSEDEERRVRQVLDGDSMVLDEEEHKPSADQLQQRALEMSEHAKSVAVKREQSNAATFAASSRANTAKTAGTSSIAKTVNTASTSKIADEIQQKQAKAAQQPPAASDQTLRPQTHHTDTNGNENGSVDGNVSPKANAKKSKEKIEKKANSKTNNNTNTVANNAATNNKDTASKTTEKGVAPNNAATDSANTTEEATTNMTNTTDTTSSTTNITDKIASDMDLQTRYMPEARKRKALNKLLQKPSFIDYAPLFRKRLRPAQDYYLEHLLHKGRLFPVFDDHIYCGLCVPGWPAYLGFEDDCFVVYGRVNGVTQAVWMIPISVVKSIATSSYTSDRSEDTVLAFHLKLNSSVVEFINECDGKTPLRSSHDALALRIKSNRKFNFQAFDDFIDHVFDCAERNGVPVYNTSHRQFEAERSWKAKNQVKTFT</sequence>
<feature type="compositionally biased region" description="Basic and acidic residues" evidence="1">
    <location>
        <begin position="323"/>
        <end position="336"/>
    </location>
</feature>
<dbReference type="Proteomes" id="UP000310689">
    <property type="component" value="Unassembled WGS sequence"/>
</dbReference>
<evidence type="ECO:0000313" key="2">
    <source>
        <dbReference type="EMBL" id="TIB38906.1"/>
    </source>
</evidence>
<organism evidence="2 3">
    <name type="scientific">Wallemia ichthyophaga</name>
    <dbReference type="NCBI Taxonomy" id="245174"/>
    <lineage>
        <taxon>Eukaryota</taxon>
        <taxon>Fungi</taxon>
        <taxon>Dikarya</taxon>
        <taxon>Basidiomycota</taxon>
        <taxon>Wallemiomycotina</taxon>
        <taxon>Wallemiomycetes</taxon>
        <taxon>Wallemiales</taxon>
        <taxon>Wallemiaceae</taxon>
        <taxon>Wallemia</taxon>
    </lineage>
</organism>
<dbReference type="EMBL" id="SPOI01000046">
    <property type="protein sequence ID" value="TIB38906.1"/>
    <property type="molecule type" value="Genomic_DNA"/>
</dbReference>
<reference evidence="2 3" key="1">
    <citation type="submission" date="2019-03" db="EMBL/GenBank/DDBJ databases">
        <title>Sequencing 23 genomes of Wallemia ichthyophaga.</title>
        <authorList>
            <person name="Gostincar C."/>
        </authorList>
    </citation>
    <scope>NUCLEOTIDE SEQUENCE [LARGE SCALE GENOMIC DNA]</scope>
    <source>
        <strain evidence="2 3">EXF-6200</strain>
    </source>
</reference>
<feature type="region of interest" description="Disordered" evidence="1">
    <location>
        <begin position="413"/>
        <end position="535"/>
    </location>
</feature>
<gene>
    <name evidence="2" type="ORF">E3P86_01381</name>
</gene>
<feature type="compositionally biased region" description="Low complexity" evidence="1">
    <location>
        <begin position="416"/>
        <end position="428"/>
    </location>
</feature>
<feature type="compositionally biased region" description="Polar residues" evidence="1">
    <location>
        <begin position="442"/>
        <end position="452"/>
    </location>
</feature>
<feature type="compositionally biased region" description="Basic and acidic residues" evidence="1">
    <location>
        <begin position="301"/>
        <end position="316"/>
    </location>
</feature>
<feature type="compositionally biased region" description="Low complexity" evidence="1">
    <location>
        <begin position="473"/>
        <end position="492"/>
    </location>
</feature>
<comment type="caution">
    <text evidence="2">The sequence shown here is derived from an EMBL/GenBank/DDBJ whole genome shotgun (WGS) entry which is preliminary data.</text>
</comment>
<dbReference type="AlphaFoldDB" id="A0A4T0J7X0"/>
<evidence type="ECO:0000313" key="3">
    <source>
        <dbReference type="Proteomes" id="UP000310689"/>
    </source>
</evidence>
<protein>
    <submittedName>
        <fullName evidence="2">Uncharacterized protein</fullName>
    </submittedName>
</protein>
<feature type="region of interest" description="Disordered" evidence="1">
    <location>
        <begin position="249"/>
        <end position="397"/>
    </location>
</feature>